<evidence type="ECO:0000256" key="1">
    <source>
        <dbReference type="SAM" id="MobiDB-lite"/>
    </source>
</evidence>
<accession>A0A0F9QXU5</accession>
<feature type="region of interest" description="Disordered" evidence="1">
    <location>
        <begin position="1"/>
        <end position="20"/>
    </location>
</feature>
<protein>
    <submittedName>
        <fullName evidence="2">Uncharacterized protein</fullName>
    </submittedName>
</protein>
<proteinExistence type="predicted"/>
<dbReference type="EMBL" id="LAZR01004287">
    <property type="protein sequence ID" value="KKN09973.1"/>
    <property type="molecule type" value="Genomic_DNA"/>
</dbReference>
<reference evidence="2" key="1">
    <citation type="journal article" date="2015" name="Nature">
        <title>Complex archaea that bridge the gap between prokaryotes and eukaryotes.</title>
        <authorList>
            <person name="Spang A."/>
            <person name="Saw J.H."/>
            <person name="Jorgensen S.L."/>
            <person name="Zaremba-Niedzwiedzka K."/>
            <person name="Martijn J."/>
            <person name="Lind A.E."/>
            <person name="van Eijk R."/>
            <person name="Schleper C."/>
            <person name="Guy L."/>
            <person name="Ettema T.J."/>
        </authorList>
    </citation>
    <scope>NUCLEOTIDE SEQUENCE</scope>
</reference>
<gene>
    <name evidence="2" type="ORF">LCGC14_1041110</name>
</gene>
<comment type="caution">
    <text evidence="2">The sequence shown here is derived from an EMBL/GenBank/DDBJ whole genome shotgun (WGS) entry which is preliminary data.</text>
</comment>
<dbReference type="AlphaFoldDB" id="A0A0F9QXU5"/>
<evidence type="ECO:0000313" key="2">
    <source>
        <dbReference type="EMBL" id="KKN09973.1"/>
    </source>
</evidence>
<sequence>MKRKHNTRSIKAIQDREAQRIDTRRRLEKALGHTPTQGTGWKLTPYQENMLTPGYAMHIARDRK</sequence>
<organism evidence="2">
    <name type="scientific">marine sediment metagenome</name>
    <dbReference type="NCBI Taxonomy" id="412755"/>
    <lineage>
        <taxon>unclassified sequences</taxon>
        <taxon>metagenomes</taxon>
        <taxon>ecological metagenomes</taxon>
    </lineage>
</organism>
<name>A0A0F9QXU5_9ZZZZ</name>